<dbReference type="Gene3D" id="3.40.190.290">
    <property type="match status" value="1"/>
</dbReference>
<dbReference type="Proteomes" id="UP000069443">
    <property type="component" value="Unassembled WGS sequence"/>
</dbReference>
<accession>A0A100WHD0</accession>
<dbReference type="PANTHER" id="PTHR30579:SF3">
    <property type="entry name" value="TRANSCRIPTIONAL REGULATORY PROTEIN"/>
    <property type="match status" value="1"/>
</dbReference>
<comment type="caution">
    <text evidence="6">The sequence shown here is derived from an EMBL/GenBank/DDBJ whole genome shotgun (WGS) entry which is preliminary data.</text>
</comment>
<keyword evidence="4" id="KW-0804">Transcription</keyword>
<gene>
    <name evidence="6" type="ORF">RMCC_5514</name>
</gene>
<protein>
    <submittedName>
        <fullName evidence="6">Bacterial regulatory helix-turn-helix protein, l ysR family protein</fullName>
    </submittedName>
</protein>
<dbReference type="InterPro" id="IPR036388">
    <property type="entry name" value="WH-like_DNA-bd_sf"/>
</dbReference>
<keyword evidence="7" id="KW-1185">Reference proteome</keyword>
<sequence length="317" mass="34639">MQICTAKTGAVESADNLRYLLEVTRSGSPQDAARRLGVDRTTVSRRIASLERASGDRLFDRSGGAWQLTDAGRRTLPHAEAIDAAVVSAFHDSERHQGLRGQLRIVASDGFGAYLLTPGLRPLIDEHPDLEIAVVTATAHGVLTMRDFDLAITLEEPSPHAGAVRPLADYELGLYAASAYVGDHAEVRSLGDLASHVVVWYVEALLYVAPLRFLGGLLPGIRARVQTTNITGHHHAVRAGLGIAPLPTYIGDADDTLTRLLPTEFAVTRRYWEVVPREISRQGRVRAVRALLDDLVLTHPQLRPPRRRSTPDEAGRK</sequence>
<dbReference type="InterPro" id="IPR050176">
    <property type="entry name" value="LTTR"/>
</dbReference>
<dbReference type="InterPro" id="IPR005119">
    <property type="entry name" value="LysR_subst-bd"/>
</dbReference>
<evidence type="ECO:0000256" key="4">
    <source>
        <dbReference type="ARBA" id="ARBA00023163"/>
    </source>
</evidence>
<dbReference type="GO" id="GO:0003700">
    <property type="term" value="F:DNA-binding transcription factor activity"/>
    <property type="evidence" value="ECO:0007669"/>
    <property type="project" value="InterPro"/>
</dbReference>
<comment type="similarity">
    <text evidence="1">Belongs to the LysR transcriptional regulatory family.</text>
</comment>
<dbReference type="InterPro" id="IPR036390">
    <property type="entry name" value="WH_DNA-bd_sf"/>
</dbReference>
<evidence type="ECO:0000256" key="1">
    <source>
        <dbReference type="ARBA" id="ARBA00009437"/>
    </source>
</evidence>
<proteinExistence type="inferred from homology"/>
<dbReference type="GO" id="GO:0003677">
    <property type="term" value="F:DNA binding"/>
    <property type="evidence" value="ECO:0007669"/>
    <property type="project" value="UniProtKB-KW"/>
</dbReference>
<dbReference type="SUPFAM" id="SSF53850">
    <property type="entry name" value="Periplasmic binding protein-like II"/>
    <property type="match status" value="1"/>
</dbReference>
<dbReference type="SUPFAM" id="SSF46785">
    <property type="entry name" value="Winged helix' DNA-binding domain"/>
    <property type="match status" value="1"/>
</dbReference>
<keyword evidence="2" id="KW-0805">Transcription regulation</keyword>
<reference evidence="7" key="2">
    <citation type="submission" date="2016-02" db="EMBL/GenBank/DDBJ databases">
        <title>Draft genome sequence of five rapidly growing Mycobacterium species.</title>
        <authorList>
            <person name="Katahira K."/>
            <person name="Gotou Y."/>
            <person name="Iida K."/>
            <person name="Ogura Y."/>
            <person name="Hayashi T."/>
        </authorList>
    </citation>
    <scope>NUCLEOTIDE SEQUENCE [LARGE SCALE GENOMIC DNA]</scope>
    <source>
        <strain evidence="7">JCM15298</strain>
    </source>
</reference>
<dbReference type="STRING" id="228230.RMCC_5514"/>
<dbReference type="AlphaFoldDB" id="A0A100WHD0"/>
<evidence type="ECO:0000313" key="6">
    <source>
        <dbReference type="EMBL" id="GAS98549.1"/>
    </source>
</evidence>
<dbReference type="Gene3D" id="1.10.10.10">
    <property type="entry name" value="Winged helix-like DNA-binding domain superfamily/Winged helix DNA-binding domain"/>
    <property type="match status" value="1"/>
</dbReference>
<keyword evidence="3" id="KW-0238">DNA-binding</keyword>
<dbReference type="EMBL" id="BCSY01000084">
    <property type="protein sequence ID" value="GAS98549.1"/>
    <property type="molecule type" value="Genomic_DNA"/>
</dbReference>
<feature type="domain" description="HTH lysR-type" evidence="5">
    <location>
        <begin position="17"/>
        <end position="69"/>
    </location>
</feature>
<reference evidence="7" key="1">
    <citation type="journal article" date="2016" name="Genome Announc.">
        <title>Draft Genome Sequences of Five Rapidly Growing Mycobacterium Species, M. thermoresistibile, M. fortuitum subsp. acetamidolyticum, M. canariasense, M. brisbanense, and M. novocastrense.</title>
        <authorList>
            <person name="Katahira K."/>
            <person name="Ogura Y."/>
            <person name="Gotoh Y."/>
            <person name="Hayashi T."/>
        </authorList>
    </citation>
    <scope>NUCLEOTIDE SEQUENCE [LARGE SCALE GENOMIC DNA]</scope>
    <source>
        <strain evidence="7">JCM15298</strain>
    </source>
</reference>
<dbReference type="PANTHER" id="PTHR30579">
    <property type="entry name" value="TRANSCRIPTIONAL REGULATOR"/>
    <property type="match status" value="1"/>
</dbReference>
<dbReference type="Pfam" id="PF00126">
    <property type="entry name" value="HTH_1"/>
    <property type="match status" value="1"/>
</dbReference>
<evidence type="ECO:0000313" key="7">
    <source>
        <dbReference type="Proteomes" id="UP000069443"/>
    </source>
</evidence>
<evidence type="ECO:0000256" key="2">
    <source>
        <dbReference type="ARBA" id="ARBA00023015"/>
    </source>
</evidence>
<dbReference type="Pfam" id="PF03466">
    <property type="entry name" value="LysR_substrate"/>
    <property type="match status" value="1"/>
</dbReference>
<dbReference type="RefSeq" id="WP_307188217.1">
    <property type="nucleotide sequence ID" value="NZ_BCSY01000084.1"/>
</dbReference>
<dbReference type="InterPro" id="IPR000847">
    <property type="entry name" value="LysR_HTH_N"/>
</dbReference>
<organism evidence="6 7">
    <name type="scientific">Mycolicibacterium canariasense</name>
    <name type="common">Mycobacterium canariasense</name>
    <dbReference type="NCBI Taxonomy" id="228230"/>
    <lineage>
        <taxon>Bacteria</taxon>
        <taxon>Bacillati</taxon>
        <taxon>Actinomycetota</taxon>
        <taxon>Actinomycetes</taxon>
        <taxon>Mycobacteriales</taxon>
        <taxon>Mycobacteriaceae</taxon>
        <taxon>Mycolicibacterium</taxon>
    </lineage>
</organism>
<evidence type="ECO:0000259" key="5">
    <source>
        <dbReference type="PROSITE" id="PS50931"/>
    </source>
</evidence>
<dbReference type="PROSITE" id="PS50931">
    <property type="entry name" value="HTH_LYSR"/>
    <property type="match status" value="1"/>
</dbReference>
<evidence type="ECO:0000256" key="3">
    <source>
        <dbReference type="ARBA" id="ARBA00023125"/>
    </source>
</evidence>
<name>A0A100WHD0_MYCCR</name>